<comment type="cofactor">
    <cofactor evidence="1">
        <name>Zn(2+)</name>
        <dbReference type="ChEBI" id="CHEBI:29105"/>
    </cofactor>
</comment>
<dbReference type="InterPro" id="IPR050072">
    <property type="entry name" value="Peptidase_M20A"/>
</dbReference>
<dbReference type="Gene3D" id="3.30.70.360">
    <property type="match status" value="1"/>
</dbReference>
<reference evidence="7" key="1">
    <citation type="journal article" date="2019" name="Int. J. Syst. Evol. Microbiol.">
        <title>The Global Catalogue of Microorganisms (GCM) 10K type strain sequencing project: providing services to taxonomists for standard genome sequencing and annotation.</title>
        <authorList>
            <consortium name="The Broad Institute Genomics Platform"/>
            <consortium name="The Broad Institute Genome Sequencing Center for Infectious Disease"/>
            <person name="Wu L."/>
            <person name="Ma J."/>
        </authorList>
    </citation>
    <scope>NUCLEOTIDE SEQUENCE [LARGE SCALE GENOMIC DNA]</scope>
    <source>
        <strain evidence="7">JCM 12165</strain>
    </source>
</reference>
<dbReference type="InterPro" id="IPR017150">
    <property type="entry name" value="Pept_M20_glutamate_carboxypep"/>
</dbReference>
<keyword evidence="3" id="KW-0378">Hydrolase</keyword>
<dbReference type="PANTHER" id="PTHR43808:SF9">
    <property type="entry name" value="BLL0789 PROTEIN"/>
    <property type="match status" value="1"/>
</dbReference>
<keyword evidence="4" id="KW-0862">Zinc</keyword>
<dbReference type="SUPFAM" id="SSF53187">
    <property type="entry name" value="Zn-dependent exopeptidases"/>
    <property type="match status" value="1"/>
</dbReference>
<dbReference type="InterPro" id="IPR002933">
    <property type="entry name" value="Peptidase_M20"/>
</dbReference>
<evidence type="ECO:0000256" key="4">
    <source>
        <dbReference type="ARBA" id="ARBA00022833"/>
    </source>
</evidence>
<protein>
    <submittedName>
        <fullName evidence="6">M20 family metallopeptidase</fullName>
    </submittedName>
</protein>
<dbReference type="Pfam" id="PF07687">
    <property type="entry name" value="M20_dimer"/>
    <property type="match status" value="1"/>
</dbReference>
<dbReference type="EMBL" id="JBHUCP010000005">
    <property type="protein sequence ID" value="MFD1529591.1"/>
    <property type="molecule type" value="Genomic_DNA"/>
</dbReference>
<comment type="caution">
    <text evidence="6">The sequence shown here is derived from an EMBL/GenBank/DDBJ whole genome shotgun (WGS) entry which is preliminary data.</text>
</comment>
<organism evidence="6 7">
    <name type="scientific">Pseudonocardia aurantiaca</name>
    <dbReference type="NCBI Taxonomy" id="75290"/>
    <lineage>
        <taxon>Bacteria</taxon>
        <taxon>Bacillati</taxon>
        <taxon>Actinomycetota</taxon>
        <taxon>Actinomycetes</taxon>
        <taxon>Pseudonocardiales</taxon>
        <taxon>Pseudonocardiaceae</taxon>
        <taxon>Pseudonocardia</taxon>
    </lineage>
</organism>
<gene>
    <name evidence="6" type="ORF">ACFSCY_09080</name>
</gene>
<dbReference type="PROSITE" id="PS00758">
    <property type="entry name" value="ARGE_DAPE_CPG2_1"/>
    <property type="match status" value="1"/>
</dbReference>
<proteinExistence type="predicted"/>
<evidence type="ECO:0000313" key="7">
    <source>
        <dbReference type="Proteomes" id="UP001597145"/>
    </source>
</evidence>
<keyword evidence="7" id="KW-1185">Reference proteome</keyword>
<evidence type="ECO:0000256" key="3">
    <source>
        <dbReference type="ARBA" id="ARBA00022801"/>
    </source>
</evidence>
<dbReference type="Gene3D" id="3.40.630.10">
    <property type="entry name" value="Zn peptidases"/>
    <property type="match status" value="1"/>
</dbReference>
<evidence type="ECO:0000259" key="5">
    <source>
        <dbReference type="Pfam" id="PF07687"/>
    </source>
</evidence>
<dbReference type="RefSeq" id="WP_343981674.1">
    <property type="nucleotide sequence ID" value="NZ_BAAAJG010000015.1"/>
</dbReference>
<dbReference type="CDD" id="cd03885">
    <property type="entry name" value="M20_CPDG2"/>
    <property type="match status" value="1"/>
</dbReference>
<feature type="domain" description="Peptidase M20 dimerisation" evidence="5">
    <location>
        <begin position="171"/>
        <end position="264"/>
    </location>
</feature>
<accession>A0ABW4FIJ9</accession>
<evidence type="ECO:0000256" key="1">
    <source>
        <dbReference type="ARBA" id="ARBA00001947"/>
    </source>
</evidence>
<keyword evidence="2" id="KW-0479">Metal-binding</keyword>
<dbReference type="Pfam" id="PF01546">
    <property type="entry name" value="Peptidase_M20"/>
    <property type="match status" value="1"/>
</dbReference>
<dbReference type="SUPFAM" id="SSF55031">
    <property type="entry name" value="Bacterial exopeptidase dimerisation domain"/>
    <property type="match status" value="1"/>
</dbReference>
<evidence type="ECO:0000256" key="2">
    <source>
        <dbReference type="ARBA" id="ARBA00022723"/>
    </source>
</evidence>
<evidence type="ECO:0000313" key="6">
    <source>
        <dbReference type="EMBL" id="MFD1529591.1"/>
    </source>
</evidence>
<name>A0ABW4FIJ9_9PSEU</name>
<dbReference type="PANTHER" id="PTHR43808">
    <property type="entry name" value="ACETYLORNITHINE DEACETYLASE"/>
    <property type="match status" value="1"/>
</dbReference>
<dbReference type="InterPro" id="IPR011650">
    <property type="entry name" value="Peptidase_M20_dimer"/>
</dbReference>
<sequence length="378" mass="39161">MTERARAGTDEPGALLDHLERLVMAESPSEDLALVRSCADVVADLVREFLGESPQRVDVEGRPHLLLRSGAERPVLLLAHLDTVWPAGTTAHWPFTVDGDWATGPGVFDMKAGLLQGLQAMRASRARDVDLLITSDEEIGSPTSRGLIEREARRARAVLVLEPSADGAPKTARKGVSMYRLQVHGRASHAGLEPEAGINALVELAAQVAVLEGLADPRAGTTVTPTVARAGSTANTVPAAAEVALDVRAWSAAEQDRVDTALRSLTPTLSGATLDLLGGVNRPPLEVAASASLMGLAARCAEELGFALPAGRAVGGASDGNFTAGLGVPTLDGLGAVGHGAHAPGERVLVPALAERAALVTRLLVVLSAADEQTEVHT</sequence>
<dbReference type="InterPro" id="IPR001261">
    <property type="entry name" value="ArgE/DapE_CS"/>
</dbReference>
<dbReference type="Proteomes" id="UP001597145">
    <property type="component" value="Unassembled WGS sequence"/>
</dbReference>
<dbReference type="InterPro" id="IPR036264">
    <property type="entry name" value="Bact_exopeptidase_dim_dom"/>
</dbReference>
<dbReference type="PIRSF" id="PIRSF037238">
    <property type="entry name" value="Carboxypeptidase_G2"/>
    <property type="match status" value="1"/>
</dbReference>